<sequence length="38" mass="4153">MPWNLAPQPRRPPPSPHALTNQFSTPLLPAARAPPSHC</sequence>
<name>A0A0A9BWS0_ARUDO</name>
<proteinExistence type="predicted"/>
<accession>A0A0A9BWS0</accession>
<reference evidence="2" key="1">
    <citation type="submission" date="2014-09" db="EMBL/GenBank/DDBJ databases">
        <authorList>
            <person name="Magalhaes I.L.F."/>
            <person name="Oliveira U."/>
            <person name="Santos F.R."/>
            <person name="Vidigal T.H.D.A."/>
            <person name="Brescovit A.D."/>
            <person name="Santos A.J."/>
        </authorList>
    </citation>
    <scope>NUCLEOTIDE SEQUENCE</scope>
    <source>
        <tissue evidence="2">Shoot tissue taken approximately 20 cm above the soil surface</tissue>
    </source>
</reference>
<evidence type="ECO:0000313" key="2">
    <source>
        <dbReference type="EMBL" id="JAD63707.1"/>
    </source>
</evidence>
<dbReference type="AlphaFoldDB" id="A0A0A9BWS0"/>
<feature type="region of interest" description="Disordered" evidence="1">
    <location>
        <begin position="1"/>
        <end position="38"/>
    </location>
</feature>
<reference evidence="2" key="2">
    <citation type="journal article" date="2015" name="Data Brief">
        <title>Shoot transcriptome of the giant reed, Arundo donax.</title>
        <authorList>
            <person name="Barrero R.A."/>
            <person name="Guerrero F.D."/>
            <person name="Moolhuijzen P."/>
            <person name="Goolsby J.A."/>
            <person name="Tidwell J."/>
            <person name="Bellgard S.E."/>
            <person name="Bellgard M.I."/>
        </authorList>
    </citation>
    <scope>NUCLEOTIDE SEQUENCE</scope>
    <source>
        <tissue evidence="2">Shoot tissue taken approximately 20 cm above the soil surface</tissue>
    </source>
</reference>
<protein>
    <submittedName>
        <fullName evidence="2">Uncharacterized protein</fullName>
    </submittedName>
</protein>
<dbReference type="EMBL" id="GBRH01234188">
    <property type="protein sequence ID" value="JAD63707.1"/>
    <property type="molecule type" value="Transcribed_RNA"/>
</dbReference>
<evidence type="ECO:0000256" key="1">
    <source>
        <dbReference type="SAM" id="MobiDB-lite"/>
    </source>
</evidence>
<organism evidence="2">
    <name type="scientific">Arundo donax</name>
    <name type="common">Giant reed</name>
    <name type="synonym">Donax arundinaceus</name>
    <dbReference type="NCBI Taxonomy" id="35708"/>
    <lineage>
        <taxon>Eukaryota</taxon>
        <taxon>Viridiplantae</taxon>
        <taxon>Streptophyta</taxon>
        <taxon>Embryophyta</taxon>
        <taxon>Tracheophyta</taxon>
        <taxon>Spermatophyta</taxon>
        <taxon>Magnoliopsida</taxon>
        <taxon>Liliopsida</taxon>
        <taxon>Poales</taxon>
        <taxon>Poaceae</taxon>
        <taxon>PACMAD clade</taxon>
        <taxon>Arundinoideae</taxon>
        <taxon>Arundineae</taxon>
        <taxon>Arundo</taxon>
    </lineage>
</organism>